<dbReference type="SMART" id="SM01117">
    <property type="entry name" value="Cyt-b5"/>
    <property type="match status" value="1"/>
</dbReference>
<dbReference type="GO" id="GO:0012505">
    <property type="term" value="C:endomembrane system"/>
    <property type="evidence" value="ECO:0007669"/>
    <property type="project" value="TreeGrafter"/>
</dbReference>
<dbReference type="InterPro" id="IPR050577">
    <property type="entry name" value="MAPR/NEUFC/NENF-like"/>
</dbReference>
<dbReference type="PANTHER" id="PTHR10281">
    <property type="entry name" value="MEMBRANE-ASSOCIATED PROGESTERONE RECEPTOR COMPONENT-RELATED"/>
    <property type="match status" value="1"/>
</dbReference>
<evidence type="ECO:0000256" key="2">
    <source>
        <dbReference type="SAM" id="Phobius"/>
    </source>
</evidence>
<keyword evidence="2" id="KW-0812">Transmembrane</keyword>
<dbReference type="PANTHER" id="PTHR10281:SF4">
    <property type="entry name" value="NEUFERRICIN"/>
    <property type="match status" value="1"/>
</dbReference>
<evidence type="ECO:0000259" key="3">
    <source>
        <dbReference type="SMART" id="SM01117"/>
    </source>
</evidence>
<protein>
    <submittedName>
        <fullName evidence="4">Putative heme/steroid binding protein</fullName>
    </submittedName>
</protein>
<keyword evidence="2" id="KW-1133">Transmembrane helix</keyword>
<dbReference type="Pfam" id="PF00173">
    <property type="entry name" value="Cyt-b5"/>
    <property type="match status" value="1"/>
</dbReference>
<dbReference type="Gene3D" id="3.10.120.10">
    <property type="entry name" value="Cytochrome b5-like heme/steroid binding domain"/>
    <property type="match status" value="1"/>
</dbReference>
<dbReference type="InterPro" id="IPR001199">
    <property type="entry name" value="Cyt_B5-like_heme/steroid-bd"/>
</dbReference>
<sequence length="257" mass="29478">MLRVLTAFYVALVAIVIFYILYLQDINEIFKRVQVFWGSSVIDASQKMYTEKELSRYNGAPGSRGLYLAILGQVFDVEKGAKHYGPDGSYNVFAGRDASKAFITGEFENLIDNDVLTLEDKDIIALRSWLGFYYQEYKFVGRLIGQFYDSKGHETVYLEQFEQKVIEAELKEKENKRLVKQYPACNIEWSEGVGTKYWCSNKSGGQQRDWVGFPRQIFDPNANTQRCICVQSPSVSATQYKKYENCDDSSEVCFVSS</sequence>
<dbReference type="SUPFAM" id="SSF55856">
    <property type="entry name" value="Cytochrome b5-like heme/steroid binding domain"/>
    <property type="match status" value="1"/>
</dbReference>
<name>A0A6M2DF14_XENCH</name>
<dbReference type="EMBL" id="GIIL01000504">
    <property type="protein sequence ID" value="NOV44230.1"/>
    <property type="molecule type" value="Transcribed_RNA"/>
</dbReference>
<comment type="similarity">
    <text evidence="1">Belongs to the cytochrome b5 family. MAPR subfamily.</text>
</comment>
<dbReference type="InterPro" id="IPR036400">
    <property type="entry name" value="Cyt_B5-like_heme/steroid_sf"/>
</dbReference>
<evidence type="ECO:0000256" key="1">
    <source>
        <dbReference type="ARBA" id="ARBA00038357"/>
    </source>
</evidence>
<keyword evidence="2" id="KW-0472">Membrane</keyword>
<feature type="domain" description="Cytochrome b5 heme-binding" evidence="3">
    <location>
        <begin position="49"/>
        <end position="144"/>
    </location>
</feature>
<reference evidence="4" key="1">
    <citation type="submission" date="2020-03" db="EMBL/GenBank/DDBJ databases">
        <title>Transcriptomic Profiling of the Digestive Tract of the Rat Flea, Xenopsylla cheopis, Following Blood Feeding and Infection with Yersinia pestis.</title>
        <authorList>
            <person name="Bland D.M."/>
            <person name="Martens C.A."/>
            <person name="Virtaneva K."/>
            <person name="Kanakabandi K."/>
            <person name="Long D."/>
            <person name="Rosenke R."/>
            <person name="Saturday G.A."/>
            <person name="Hoyt F.H."/>
            <person name="Bruno D.P."/>
            <person name="Ribeiro J.M.C."/>
            <person name="Hinnebusch J."/>
        </authorList>
    </citation>
    <scope>NUCLEOTIDE SEQUENCE</scope>
</reference>
<evidence type="ECO:0000313" key="4">
    <source>
        <dbReference type="EMBL" id="NOV44230.1"/>
    </source>
</evidence>
<dbReference type="AlphaFoldDB" id="A0A6M2DF14"/>
<feature type="transmembrane region" description="Helical" evidence="2">
    <location>
        <begin position="6"/>
        <end position="23"/>
    </location>
</feature>
<accession>A0A6M2DF14</accession>
<proteinExistence type="inferred from homology"/>
<dbReference type="GO" id="GO:0016020">
    <property type="term" value="C:membrane"/>
    <property type="evidence" value="ECO:0007669"/>
    <property type="project" value="TreeGrafter"/>
</dbReference>
<organism evidence="4">
    <name type="scientific">Xenopsylla cheopis</name>
    <name type="common">Oriental rat flea</name>
    <name type="synonym">Pulex cheopis</name>
    <dbReference type="NCBI Taxonomy" id="163159"/>
    <lineage>
        <taxon>Eukaryota</taxon>
        <taxon>Metazoa</taxon>
        <taxon>Ecdysozoa</taxon>
        <taxon>Arthropoda</taxon>
        <taxon>Hexapoda</taxon>
        <taxon>Insecta</taxon>
        <taxon>Pterygota</taxon>
        <taxon>Neoptera</taxon>
        <taxon>Endopterygota</taxon>
        <taxon>Siphonaptera</taxon>
        <taxon>Pulicidae</taxon>
        <taxon>Xenopsyllinae</taxon>
        <taxon>Xenopsylla</taxon>
    </lineage>
</organism>